<feature type="transmembrane region" description="Helical" evidence="8">
    <location>
        <begin position="162"/>
        <end position="183"/>
    </location>
</feature>
<feature type="coiled-coil region" evidence="7">
    <location>
        <begin position="581"/>
        <end position="608"/>
    </location>
</feature>
<feature type="domain" description="Histidine kinase" evidence="9">
    <location>
        <begin position="611"/>
        <end position="819"/>
    </location>
</feature>
<keyword evidence="7" id="KW-0175">Coiled coil</keyword>
<dbReference type="STRING" id="1117647.M5M_15710"/>
<evidence type="ECO:0000256" key="6">
    <source>
        <dbReference type="ARBA" id="ARBA00023136"/>
    </source>
</evidence>
<gene>
    <name evidence="10" type="ordered locus">M5M_15710</name>
</gene>
<dbReference type="InterPro" id="IPR000014">
    <property type="entry name" value="PAS"/>
</dbReference>
<dbReference type="Gene3D" id="3.30.450.20">
    <property type="entry name" value="PAS domain"/>
    <property type="match status" value="1"/>
</dbReference>
<dbReference type="Gene3D" id="1.10.287.130">
    <property type="match status" value="1"/>
</dbReference>
<dbReference type="InterPro" id="IPR036890">
    <property type="entry name" value="HATPase_C_sf"/>
</dbReference>
<dbReference type="Pfam" id="PF02518">
    <property type="entry name" value="HATPase_c"/>
    <property type="match status" value="1"/>
</dbReference>
<evidence type="ECO:0000256" key="4">
    <source>
        <dbReference type="ARBA" id="ARBA00022679"/>
    </source>
</evidence>
<dbReference type="CDD" id="cd00082">
    <property type="entry name" value="HisKA"/>
    <property type="match status" value="1"/>
</dbReference>
<reference evidence="10 11" key="1">
    <citation type="journal article" date="2013" name="Genome Announc.">
        <title>Complete genome sequence of Simiduia agarivorans SA1(T), a marine bacterium able to degrade a variety of polysaccharides.</title>
        <authorList>
            <person name="Lin S.Y."/>
            <person name="Shieh W.Y."/>
            <person name="Chen J.S."/>
            <person name="Tang S.L."/>
        </authorList>
    </citation>
    <scope>NUCLEOTIDE SEQUENCE [LARGE SCALE GENOMIC DNA]</scope>
    <source>
        <strain evidence="11">DSM 21679 / JCM 13881 / BCRC 17597 / SA1</strain>
    </source>
</reference>
<dbReference type="GO" id="GO:0000156">
    <property type="term" value="F:phosphorelay response regulator activity"/>
    <property type="evidence" value="ECO:0007669"/>
    <property type="project" value="TreeGrafter"/>
</dbReference>
<dbReference type="Gene3D" id="3.30.565.10">
    <property type="entry name" value="Histidine kinase-like ATPase, C-terminal domain"/>
    <property type="match status" value="1"/>
</dbReference>
<dbReference type="CDD" id="cd00130">
    <property type="entry name" value="PAS"/>
    <property type="match status" value="1"/>
</dbReference>
<comment type="catalytic activity">
    <reaction evidence="1">
        <text>ATP + protein L-histidine = ADP + protein N-phospho-L-histidine.</text>
        <dbReference type="EC" id="2.7.13.3"/>
    </reaction>
</comment>
<dbReference type="AlphaFoldDB" id="K4KM78"/>
<keyword evidence="5" id="KW-0418">Kinase</keyword>
<dbReference type="InterPro" id="IPR004358">
    <property type="entry name" value="Sig_transdc_His_kin-like_C"/>
</dbReference>
<dbReference type="CDD" id="cd00075">
    <property type="entry name" value="HATPase"/>
    <property type="match status" value="1"/>
</dbReference>
<keyword evidence="3" id="KW-0597">Phosphoprotein</keyword>
<dbReference type="PANTHER" id="PTHR42878:SF15">
    <property type="entry name" value="BACTERIOPHYTOCHROME"/>
    <property type="match status" value="1"/>
</dbReference>
<dbReference type="InterPro" id="IPR035965">
    <property type="entry name" value="PAS-like_dom_sf"/>
</dbReference>
<keyword evidence="4" id="KW-0808">Transferase</keyword>
<feature type="transmembrane region" description="Helical" evidence="8">
    <location>
        <begin position="130"/>
        <end position="150"/>
    </location>
</feature>
<dbReference type="InterPro" id="IPR036097">
    <property type="entry name" value="HisK_dim/P_sf"/>
</dbReference>
<accession>K4KM78</accession>
<evidence type="ECO:0000256" key="8">
    <source>
        <dbReference type="SAM" id="Phobius"/>
    </source>
</evidence>
<dbReference type="HOGENOM" id="CLU_328971_0_0_6"/>
<name>K4KM78_SIMAS</name>
<dbReference type="InterPro" id="IPR050351">
    <property type="entry name" value="BphY/WalK/GraS-like"/>
</dbReference>
<dbReference type="PANTHER" id="PTHR42878">
    <property type="entry name" value="TWO-COMPONENT HISTIDINE KINASE"/>
    <property type="match status" value="1"/>
</dbReference>
<dbReference type="OrthoDB" id="9808408at2"/>
<dbReference type="SMART" id="SM00387">
    <property type="entry name" value="HATPase_c"/>
    <property type="match status" value="1"/>
</dbReference>
<evidence type="ECO:0000313" key="10">
    <source>
        <dbReference type="EMBL" id="AFV00275.2"/>
    </source>
</evidence>
<dbReference type="EMBL" id="CP003746">
    <property type="protein sequence ID" value="AFV00275.2"/>
    <property type="molecule type" value="Genomic_DNA"/>
</dbReference>
<organism evidence="10 11">
    <name type="scientific">Simiduia agarivorans (strain DSM 21679 / JCM 13881 / BCRC 17597 / SA1)</name>
    <dbReference type="NCBI Taxonomy" id="1117647"/>
    <lineage>
        <taxon>Bacteria</taxon>
        <taxon>Pseudomonadati</taxon>
        <taxon>Pseudomonadota</taxon>
        <taxon>Gammaproteobacteria</taxon>
        <taxon>Cellvibrionales</taxon>
        <taxon>Cellvibrionaceae</taxon>
        <taxon>Simiduia</taxon>
    </lineage>
</organism>
<evidence type="ECO:0000256" key="3">
    <source>
        <dbReference type="ARBA" id="ARBA00022553"/>
    </source>
</evidence>
<dbReference type="SMART" id="SM00388">
    <property type="entry name" value="HisKA"/>
    <property type="match status" value="1"/>
</dbReference>
<dbReference type="GO" id="GO:0000155">
    <property type="term" value="F:phosphorelay sensor kinase activity"/>
    <property type="evidence" value="ECO:0007669"/>
    <property type="project" value="InterPro"/>
</dbReference>
<dbReference type="RefSeq" id="WP_016389716.1">
    <property type="nucleotide sequence ID" value="NC_018868.3"/>
</dbReference>
<dbReference type="InterPro" id="IPR003594">
    <property type="entry name" value="HATPase_dom"/>
</dbReference>
<evidence type="ECO:0000256" key="7">
    <source>
        <dbReference type="SAM" id="Coils"/>
    </source>
</evidence>
<feature type="transmembrane region" description="Helical" evidence="8">
    <location>
        <begin position="63"/>
        <end position="84"/>
    </location>
</feature>
<keyword evidence="11" id="KW-1185">Reference proteome</keyword>
<dbReference type="eggNOG" id="COG4251">
    <property type="taxonomic scope" value="Bacteria"/>
</dbReference>
<keyword evidence="6 8" id="KW-0472">Membrane</keyword>
<evidence type="ECO:0000256" key="2">
    <source>
        <dbReference type="ARBA" id="ARBA00012438"/>
    </source>
</evidence>
<dbReference type="GO" id="GO:0007234">
    <property type="term" value="P:osmosensory signaling via phosphorelay pathway"/>
    <property type="evidence" value="ECO:0007669"/>
    <property type="project" value="TreeGrafter"/>
</dbReference>
<evidence type="ECO:0000256" key="1">
    <source>
        <dbReference type="ARBA" id="ARBA00000085"/>
    </source>
</evidence>
<sequence length="825" mass="91953">MAAQLVLAAACLVMLGWYFHWPRVLQVNPAWAPMQFNTALGFLLIAVGMLLESRPLLRRAAGALLILMGSATLWQYAFATDLGIDELFMQHYLQTRTSHPGRMAPNTAAGFVLMGIAFLPGALSRWQRLLAAPAASLTLGLAALALAGYATNMTFAYGWRAMTSMAVHTAALFLLTSTALLTTQYRHSKKRPETLIQWQTATIIPAVVFVLLALQLPHIRGQELLQLDAAQADAELLTNRLETRMKLYGLRLPLDPDGSRLLADEIRFFTDKKNYHFNLLQDGVPLAGNYTGHWTALAEHPVYQDTHQLTVQLFNTEEHNNLFIGNFYFSLVVSGFIAALCVWLLRLNHTRMQAQAMLEASHNRLNVMFETSQHGLALLDPALNIQKKNPALDAISQAPAATNLHDLIHPALDSLQLDTLLQEPQFTLATRLAGTSVEITVSQLGLGGERLLTCKDLSMREQAEKASEKDSLIEQTLNATGSYLCLCDEAGEIFISNKPFDRAVGTDVADAGIRIVDYIQPEHRASFNTQFRQALDITGEPLSLDCQLRIDGRWIWCSCRITGNATNNSQQKLVTVNFQSIEEKRALIDQLESTIEQLSKANADVEQFAYIASHDLKSPLVGIKNLSEWLIEDYHDKLDEDGQNNLNLIRKRCDRMTLLLDDLLLYSRAGTRPLEPTSFSVNELARDLCQLHDCAEFTHITGDDVTLYSDRRALDIVLRNVISNAIKHNPRTDKQIRIHIQTGDFCTIEVEDNGPGVEPAYYDTIFQPFKTLKPRDQVEGSGMGLAITAKAIKRLHGRVSVNKSDLGGLKITLDVPPMTEQQHEQ</sequence>
<feature type="transmembrane region" description="Helical" evidence="8">
    <location>
        <begin position="104"/>
        <end position="123"/>
    </location>
</feature>
<keyword evidence="8" id="KW-1133">Transmembrane helix</keyword>
<dbReference type="Proteomes" id="UP000000466">
    <property type="component" value="Chromosome"/>
</dbReference>
<dbReference type="PROSITE" id="PS50109">
    <property type="entry name" value="HIS_KIN"/>
    <property type="match status" value="1"/>
</dbReference>
<dbReference type="PRINTS" id="PR00344">
    <property type="entry name" value="BCTRLSENSOR"/>
</dbReference>
<evidence type="ECO:0000256" key="5">
    <source>
        <dbReference type="ARBA" id="ARBA00022777"/>
    </source>
</evidence>
<feature type="transmembrane region" description="Helical" evidence="8">
    <location>
        <begin position="195"/>
        <end position="216"/>
    </location>
</feature>
<dbReference type="InterPro" id="IPR005467">
    <property type="entry name" value="His_kinase_dom"/>
</dbReference>
<dbReference type="KEGG" id="saga:M5M_15710"/>
<dbReference type="SUPFAM" id="SSF55785">
    <property type="entry name" value="PYP-like sensor domain (PAS domain)"/>
    <property type="match status" value="1"/>
</dbReference>
<dbReference type="SUPFAM" id="SSF55874">
    <property type="entry name" value="ATPase domain of HSP90 chaperone/DNA topoisomerase II/histidine kinase"/>
    <property type="match status" value="1"/>
</dbReference>
<evidence type="ECO:0000313" key="11">
    <source>
        <dbReference type="Proteomes" id="UP000000466"/>
    </source>
</evidence>
<keyword evidence="8" id="KW-0812">Transmembrane</keyword>
<evidence type="ECO:0000259" key="9">
    <source>
        <dbReference type="PROSITE" id="PS50109"/>
    </source>
</evidence>
<proteinExistence type="predicted"/>
<dbReference type="Pfam" id="PF00512">
    <property type="entry name" value="HisKA"/>
    <property type="match status" value="1"/>
</dbReference>
<protein>
    <recommendedName>
        <fullName evidence="2">histidine kinase</fullName>
        <ecNumber evidence="2">2.7.13.3</ecNumber>
    </recommendedName>
</protein>
<feature type="transmembrane region" description="Helical" evidence="8">
    <location>
        <begin position="32"/>
        <end position="51"/>
    </location>
</feature>
<dbReference type="InterPro" id="IPR003661">
    <property type="entry name" value="HisK_dim/P_dom"/>
</dbReference>
<dbReference type="SUPFAM" id="SSF47384">
    <property type="entry name" value="Homodimeric domain of signal transducing histidine kinase"/>
    <property type="match status" value="1"/>
</dbReference>
<feature type="transmembrane region" description="Helical" evidence="8">
    <location>
        <begin position="327"/>
        <end position="345"/>
    </location>
</feature>
<dbReference type="GO" id="GO:0016020">
    <property type="term" value="C:membrane"/>
    <property type="evidence" value="ECO:0007669"/>
    <property type="project" value="UniProtKB-SubCell"/>
</dbReference>
<dbReference type="EC" id="2.7.13.3" evidence="2"/>
<dbReference type="GO" id="GO:0030295">
    <property type="term" value="F:protein kinase activator activity"/>
    <property type="evidence" value="ECO:0007669"/>
    <property type="project" value="TreeGrafter"/>
</dbReference>